<protein>
    <recommendedName>
        <fullName evidence="3">AB hydrolase-1 domain-containing protein</fullName>
    </recommendedName>
</protein>
<accession>A0ABR1R8L0</accession>
<comment type="similarity">
    <text evidence="1">Belongs to the AB hydrolase superfamily.</text>
</comment>
<dbReference type="Pfam" id="PF00561">
    <property type="entry name" value="Abhydrolase_1"/>
    <property type="match status" value="1"/>
</dbReference>
<keyword evidence="5" id="KW-1185">Reference proteome</keyword>
<evidence type="ECO:0000259" key="3">
    <source>
        <dbReference type="Pfam" id="PF00561"/>
    </source>
</evidence>
<evidence type="ECO:0000313" key="5">
    <source>
        <dbReference type="Proteomes" id="UP001396898"/>
    </source>
</evidence>
<dbReference type="EMBL" id="JAQQWI010000018">
    <property type="protein sequence ID" value="KAK8001816.1"/>
    <property type="molecule type" value="Genomic_DNA"/>
</dbReference>
<feature type="domain" description="AB hydrolase-1" evidence="3">
    <location>
        <begin position="53"/>
        <end position="303"/>
    </location>
</feature>
<sequence>MSRLYTSAAFRIARLSPFRPACAIRQYSSGTRLTLAYDHHTPSKDGRDVTDSPIIVMHGLFGSKKNNRGISKSLVLTWKSSSSLNRVLAQKLNRHVFAIDLRNHGESPHDHKHDYTAMADDVAGFIEEHKLVQPSLLGHSMGAKAAMALALAQPTLVRDIVSVDNAPVNAILESSFGKYVQGMKRIEEAGVTKQSEADKILQDYEQELPVRQFLLGNLHRPSPADPQQKFRVPLSILGRQLDQMGGFPFTDPDRARFERPALFVRGTKSKYVPDEVIPLIGRFFPRFQLVDVDAGHWLISEKPEEFLKAVIEFLEPKE</sequence>
<dbReference type="PANTHER" id="PTHR46118">
    <property type="entry name" value="PROTEIN ABHD11"/>
    <property type="match status" value="1"/>
</dbReference>
<reference evidence="4 5" key="1">
    <citation type="submission" date="2023-01" db="EMBL/GenBank/DDBJ databases">
        <title>Analysis of 21 Apiospora genomes using comparative genomics revels a genus with tremendous synthesis potential of carbohydrate active enzymes and secondary metabolites.</title>
        <authorList>
            <person name="Sorensen T."/>
        </authorList>
    </citation>
    <scope>NUCLEOTIDE SEQUENCE [LARGE SCALE GENOMIC DNA]</scope>
    <source>
        <strain evidence="4 5">CBS 20057</strain>
    </source>
</reference>
<organism evidence="4 5">
    <name type="scientific">Apiospora marii</name>
    <dbReference type="NCBI Taxonomy" id="335849"/>
    <lineage>
        <taxon>Eukaryota</taxon>
        <taxon>Fungi</taxon>
        <taxon>Dikarya</taxon>
        <taxon>Ascomycota</taxon>
        <taxon>Pezizomycotina</taxon>
        <taxon>Sordariomycetes</taxon>
        <taxon>Xylariomycetidae</taxon>
        <taxon>Amphisphaeriales</taxon>
        <taxon>Apiosporaceae</taxon>
        <taxon>Apiospora</taxon>
    </lineage>
</organism>
<gene>
    <name evidence="4" type="ORF">PG991_014038</name>
</gene>
<evidence type="ECO:0000256" key="1">
    <source>
        <dbReference type="ARBA" id="ARBA00008645"/>
    </source>
</evidence>
<dbReference type="PANTHER" id="PTHR46118:SF4">
    <property type="entry name" value="PROTEIN ABHD11"/>
    <property type="match status" value="1"/>
</dbReference>
<dbReference type="InterPro" id="IPR000073">
    <property type="entry name" value="AB_hydrolase_1"/>
</dbReference>
<proteinExistence type="inferred from homology"/>
<comment type="caution">
    <text evidence="4">The sequence shown here is derived from an EMBL/GenBank/DDBJ whole genome shotgun (WGS) entry which is preliminary data.</text>
</comment>
<keyword evidence="2" id="KW-0378">Hydrolase</keyword>
<evidence type="ECO:0000256" key="2">
    <source>
        <dbReference type="ARBA" id="ARBA00022801"/>
    </source>
</evidence>
<dbReference type="Gene3D" id="3.40.50.1820">
    <property type="entry name" value="alpha/beta hydrolase"/>
    <property type="match status" value="1"/>
</dbReference>
<dbReference type="Proteomes" id="UP001396898">
    <property type="component" value="Unassembled WGS sequence"/>
</dbReference>
<evidence type="ECO:0000313" key="4">
    <source>
        <dbReference type="EMBL" id="KAK8001816.1"/>
    </source>
</evidence>
<name>A0ABR1R8L0_9PEZI</name>
<dbReference type="SUPFAM" id="SSF53474">
    <property type="entry name" value="alpha/beta-Hydrolases"/>
    <property type="match status" value="1"/>
</dbReference>
<dbReference type="InterPro" id="IPR029058">
    <property type="entry name" value="AB_hydrolase_fold"/>
</dbReference>